<keyword evidence="4" id="KW-0677">Repeat</keyword>
<feature type="region of interest" description="Disordered" evidence="6">
    <location>
        <begin position="217"/>
        <end position="256"/>
    </location>
</feature>
<dbReference type="CDD" id="cd21340">
    <property type="entry name" value="PPP1R42"/>
    <property type="match status" value="1"/>
</dbReference>
<dbReference type="SMART" id="SM00369">
    <property type="entry name" value="LRR_TYP"/>
    <property type="match status" value="2"/>
</dbReference>
<dbReference type="Gene3D" id="3.80.10.10">
    <property type="entry name" value="Ribonuclease Inhibitor"/>
    <property type="match status" value="2"/>
</dbReference>
<comment type="similarity">
    <text evidence="2">Belongs to the ISY1 family.</text>
</comment>
<dbReference type="InterPro" id="IPR001611">
    <property type="entry name" value="Leu-rich_rpt"/>
</dbReference>
<dbReference type="InterPro" id="IPR003591">
    <property type="entry name" value="Leu-rich_rpt_typical-subtyp"/>
</dbReference>
<evidence type="ECO:0000313" key="7">
    <source>
        <dbReference type="EMBL" id="CAG5096754.1"/>
    </source>
</evidence>
<evidence type="ECO:0000256" key="5">
    <source>
        <dbReference type="ARBA" id="ARBA00023242"/>
    </source>
</evidence>
<comment type="subcellular location">
    <subcellularLocation>
        <location evidence="1">Nucleus</location>
    </subcellularLocation>
</comment>
<evidence type="ECO:0000313" key="8">
    <source>
        <dbReference type="Proteomes" id="UP001158576"/>
    </source>
</evidence>
<evidence type="ECO:0000256" key="6">
    <source>
        <dbReference type="SAM" id="MobiDB-lite"/>
    </source>
</evidence>
<dbReference type="Gene3D" id="1.10.287.660">
    <property type="entry name" value="Helix hairpin bin"/>
    <property type="match status" value="1"/>
</dbReference>
<dbReference type="SUPFAM" id="SSF140102">
    <property type="entry name" value="ISY1 domain-like"/>
    <property type="match status" value="1"/>
</dbReference>
<gene>
    <name evidence="7" type="ORF">OKIOD_LOCUS6321</name>
</gene>
<keyword evidence="8" id="KW-1185">Reference proteome</keyword>
<dbReference type="InterPro" id="IPR009360">
    <property type="entry name" value="Isy1"/>
</dbReference>
<dbReference type="InterPro" id="IPR029012">
    <property type="entry name" value="Helix_hairpin_bin_sf"/>
</dbReference>
<feature type="compositionally biased region" description="Basic and acidic residues" evidence="6">
    <location>
        <begin position="609"/>
        <end position="620"/>
    </location>
</feature>
<sequence>MARNSEKAMTALARWRQLKIDSETSGGRYNGVRKRPFLAEECSDVRSCKRWRREIIQEISQKMAQIQNAGLGEFRLRDLNDEINKLIREKRHWEERIKKLGGPDYISSNKMLDNDGKELQWNRGYKYFGAAKDLPGVKELFEPDPPKPIKKTRAEYMRYVDAHYFGYMDEEDGQVLPHEAEAERKARAEAIENYEMDKELAAMKNDDWDQDIYATEPRNTDLDPVNENFAGLAVGDPSKSKEKKETSEKKPESEKIEEVSNSMSKDILNSKFVLQKYAKERRFEESDQSLLGRLLTVRCNDMKLKVIGDLSQLKNLVKLYVRNNDIESLRGVETSPNLTHLYIINNSLFELDSVSRLSKLEKIYAGKNRIQVIEGLTNLDNLLELHIENQKLFPGEKMHLEPESLSTLKNLEVLNVSGNGLATLEFCAFLPKLVSLRCEDNNITRFNELKVLEHCRELRYVYMKGNPIAKMSKYRDHIILNVMKITQIDDKDVTRNEINFLRKWNDFRISQSQESLRLQRRHEAHTLVDYGHHNGLPSGYAHVQELLKKRSDIDYSLSATQLGTNYTKPVKWTRSAHQRPNSPVGANGERPTVVATEINPPDPAGAGDVKVDGEENEKQNQKPLMLVPQKNVSLERYFEDGN</sequence>
<dbReference type="SMART" id="SM00365">
    <property type="entry name" value="LRR_SD22"/>
    <property type="match status" value="2"/>
</dbReference>
<dbReference type="InterPro" id="IPR037200">
    <property type="entry name" value="Isy1_sf"/>
</dbReference>
<evidence type="ECO:0000256" key="4">
    <source>
        <dbReference type="ARBA" id="ARBA00022737"/>
    </source>
</evidence>
<dbReference type="InterPro" id="IPR032675">
    <property type="entry name" value="LRR_dom_sf"/>
</dbReference>
<name>A0ABN7SBA1_OIKDI</name>
<dbReference type="PROSITE" id="PS51450">
    <property type="entry name" value="LRR"/>
    <property type="match status" value="3"/>
</dbReference>
<dbReference type="EMBL" id="OU015569">
    <property type="protein sequence ID" value="CAG5096754.1"/>
    <property type="molecule type" value="Genomic_DNA"/>
</dbReference>
<dbReference type="SUPFAM" id="SSF52058">
    <property type="entry name" value="L domain-like"/>
    <property type="match status" value="1"/>
</dbReference>
<reference evidence="7 8" key="1">
    <citation type="submission" date="2021-04" db="EMBL/GenBank/DDBJ databases">
        <authorList>
            <person name="Bliznina A."/>
        </authorList>
    </citation>
    <scope>NUCLEOTIDE SEQUENCE [LARGE SCALE GENOMIC DNA]</scope>
</reference>
<evidence type="ECO:0000256" key="2">
    <source>
        <dbReference type="ARBA" id="ARBA00007002"/>
    </source>
</evidence>
<protein>
    <submittedName>
        <fullName evidence="7">Oidioi.mRNA.OKI2018_I69.XSR.g14763.t1.cds</fullName>
    </submittedName>
</protein>
<evidence type="ECO:0000256" key="3">
    <source>
        <dbReference type="ARBA" id="ARBA00022614"/>
    </source>
</evidence>
<organism evidence="7 8">
    <name type="scientific">Oikopleura dioica</name>
    <name type="common">Tunicate</name>
    <dbReference type="NCBI Taxonomy" id="34765"/>
    <lineage>
        <taxon>Eukaryota</taxon>
        <taxon>Metazoa</taxon>
        <taxon>Chordata</taxon>
        <taxon>Tunicata</taxon>
        <taxon>Appendicularia</taxon>
        <taxon>Copelata</taxon>
        <taxon>Oikopleuridae</taxon>
        <taxon>Oikopleura</taxon>
    </lineage>
</organism>
<evidence type="ECO:0000256" key="1">
    <source>
        <dbReference type="ARBA" id="ARBA00004123"/>
    </source>
</evidence>
<keyword evidence="5" id="KW-0539">Nucleus</keyword>
<feature type="compositionally biased region" description="Basic and acidic residues" evidence="6">
    <location>
        <begin position="238"/>
        <end position="256"/>
    </location>
</feature>
<proteinExistence type="inferred from homology"/>
<dbReference type="Pfam" id="PF06246">
    <property type="entry name" value="Isy1"/>
    <property type="match status" value="1"/>
</dbReference>
<keyword evidence="3" id="KW-0433">Leucine-rich repeat</keyword>
<dbReference type="PANTHER" id="PTHR13021">
    <property type="entry name" value="PRE-MRNA-SPLICING FACTOR ISY1"/>
    <property type="match status" value="1"/>
</dbReference>
<accession>A0ABN7SBA1</accession>
<feature type="region of interest" description="Disordered" evidence="6">
    <location>
        <begin position="573"/>
        <end position="628"/>
    </location>
</feature>
<dbReference type="Proteomes" id="UP001158576">
    <property type="component" value="Chromosome XSR"/>
</dbReference>